<gene>
    <name evidence="1" type="ORF">Lfee_1788</name>
    <name evidence="2" type="ORF">NCTC12022_01626</name>
</gene>
<dbReference type="PATRIC" id="fig|453.4.peg.1963"/>
<reference evidence="1 3" key="1">
    <citation type="submission" date="2015-11" db="EMBL/GenBank/DDBJ databases">
        <title>Genomic analysis of 38 Legionella species identifies large and diverse effector repertoires.</title>
        <authorList>
            <person name="Burstein D."/>
            <person name="Amaro F."/>
            <person name="Zusman T."/>
            <person name="Lifshitz Z."/>
            <person name="Cohen O."/>
            <person name="Gilbert J.A."/>
            <person name="Pupko T."/>
            <person name="Shuman H.A."/>
            <person name="Segal G."/>
        </authorList>
    </citation>
    <scope>NUCLEOTIDE SEQUENCE [LARGE SCALE GENOMIC DNA]</scope>
    <source>
        <strain evidence="1 3">WO-44C</strain>
    </source>
</reference>
<reference evidence="2 4" key="2">
    <citation type="submission" date="2018-06" db="EMBL/GenBank/DDBJ databases">
        <authorList>
            <consortium name="Pathogen Informatics"/>
            <person name="Doyle S."/>
        </authorList>
    </citation>
    <scope>NUCLEOTIDE SEQUENCE [LARGE SCALE GENOMIC DNA]</scope>
    <source>
        <strain evidence="2 4">NCTC12022</strain>
    </source>
</reference>
<name>A0A0W0TMP8_9GAMM</name>
<proteinExistence type="predicted"/>
<dbReference type="Proteomes" id="UP000054698">
    <property type="component" value="Unassembled WGS sequence"/>
</dbReference>
<dbReference type="EMBL" id="UASS01000013">
    <property type="protein sequence ID" value="SPX60890.1"/>
    <property type="molecule type" value="Genomic_DNA"/>
</dbReference>
<dbReference type="Proteomes" id="UP000251942">
    <property type="component" value="Unassembled WGS sequence"/>
</dbReference>
<evidence type="ECO:0000313" key="1">
    <source>
        <dbReference type="EMBL" id="KTC96876.1"/>
    </source>
</evidence>
<protein>
    <submittedName>
        <fullName evidence="1">Uncharacterized protein</fullName>
    </submittedName>
</protein>
<dbReference type="RefSeq" id="WP_058445952.1">
    <property type="nucleotide sequence ID" value="NZ_UASS01000013.1"/>
</dbReference>
<evidence type="ECO:0000313" key="4">
    <source>
        <dbReference type="Proteomes" id="UP000251942"/>
    </source>
</evidence>
<accession>A0A0W0TMP8</accession>
<organism evidence="1 3">
    <name type="scientific">Legionella feeleii</name>
    <dbReference type="NCBI Taxonomy" id="453"/>
    <lineage>
        <taxon>Bacteria</taxon>
        <taxon>Pseudomonadati</taxon>
        <taxon>Pseudomonadota</taxon>
        <taxon>Gammaproteobacteria</taxon>
        <taxon>Legionellales</taxon>
        <taxon>Legionellaceae</taxon>
        <taxon>Legionella</taxon>
    </lineage>
</organism>
<dbReference type="AlphaFoldDB" id="A0A0W0TMP8"/>
<evidence type="ECO:0000313" key="3">
    <source>
        <dbReference type="Proteomes" id="UP000054698"/>
    </source>
</evidence>
<evidence type="ECO:0000313" key="2">
    <source>
        <dbReference type="EMBL" id="SPX60890.1"/>
    </source>
</evidence>
<keyword evidence="3" id="KW-1185">Reference proteome</keyword>
<dbReference type="EMBL" id="LNYB01000080">
    <property type="protein sequence ID" value="KTC96876.1"/>
    <property type="molecule type" value="Genomic_DNA"/>
</dbReference>
<sequence length="200" mass="22779">MQKGMVSKTHTINIRASHVNTGTIARQTWFPIISAKCQTQIEKLVRAGDKFSQEKATQIRLAVQRLDDLITLKEAISKPGVTRVDQENGGENMRKLSRADFSDLGTLIRYQSEIWTWYGPYPGANNPIDLKDEYDNDRTDRFDKLHSIQDAVNISYTNIFNLGFFKMNAYYGPLWGKTNMLAEFEQDMSAGLTPSGNLQY</sequence>